<evidence type="ECO:0000256" key="1">
    <source>
        <dbReference type="SAM" id="MobiDB-lite"/>
    </source>
</evidence>
<evidence type="ECO:0000313" key="4">
    <source>
        <dbReference type="Proteomes" id="UP000320762"/>
    </source>
</evidence>
<protein>
    <recommendedName>
        <fullName evidence="2">F-box domain-containing protein</fullName>
    </recommendedName>
</protein>
<reference evidence="3 4" key="1">
    <citation type="journal article" date="2019" name="New Phytol.">
        <title>Comparative genomics reveals unique wood-decay strategies and fruiting body development in the Schizophyllaceae.</title>
        <authorList>
            <person name="Almasi E."/>
            <person name="Sahu N."/>
            <person name="Krizsan K."/>
            <person name="Balint B."/>
            <person name="Kovacs G.M."/>
            <person name="Kiss B."/>
            <person name="Cseklye J."/>
            <person name="Drula E."/>
            <person name="Henrissat B."/>
            <person name="Nagy I."/>
            <person name="Chovatia M."/>
            <person name="Adam C."/>
            <person name="LaButti K."/>
            <person name="Lipzen A."/>
            <person name="Riley R."/>
            <person name="Grigoriev I.V."/>
            <person name="Nagy L.G."/>
        </authorList>
    </citation>
    <scope>NUCLEOTIDE SEQUENCE [LARGE SCALE GENOMIC DNA]</scope>
    <source>
        <strain evidence="3 4">NL-1724</strain>
    </source>
</reference>
<feature type="region of interest" description="Disordered" evidence="1">
    <location>
        <begin position="1"/>
        <end position="21"/>
    </location>
</feature>
<dbReference type="CDD" id="cd09917">
    <property type="entry name" value="F-box_SF"/>
    <property type="match status" value="1"/>
</dbReference>
<dbReference type="EMBL" id="VDMD01000007">
    <property type="protein sequence ID" value="TRM64474.1"/>
    <property type="molecule type" value="Genomic_DNA"/>
</dbReference>
<dbReference type="AlphaFoldDB" id="A0A550CI91"/>
<organism evidence="3 4">
    <name type="scientific">Schizophyllum amplum</name>
    <dbReference type="NCBI Taxonomy" id="97359"/>
    <lineage>
        <taxon>Eukaryota</taxon>
        <taxon>Fungi</taxon>
        <taxon>Dikarya</taxon>
        <taxon>Basidiomycota</taxon>
        <taxon>Agaricomycotina</taxon>
        <taxon>Agaricomycetes</taxon>
        <taxon>Agaricomycetidae</taxon>
        <taxon>Agaricales</taxon>
        <taxon>Schizophyllaceae</taxon>
        <taxon>Schizophyllum</taxon>
    </lineage>
</organism>
<evidence type="ECO:0000259" key="2">
    <source>
        <dbReference type="PROSITE" id="PS50181"/>
    </source>
</evidence>
<comment type="caution">
    <text evidence="3">The sequence shown here is derived from an EMBL/GenBank/DDBJ whole genome shotgun (WGS) entry which is preliminary data.</text>
</comment>
<dbReference type="InterPro" id="IPR001810">
    <property type="entry name" value="F-box_dom"/>
</dbReference>
<dbReference type="InterPro" id="IPR036047">
    <property type="entry name" value="F-box-like_dom_sf"/>
</dbReference>
<dbReference type="SMART" id="SM00256">
    <property type="entry name" value="FBOX"/>
    <property type="match status" value="1"/>
</dbReference>
<dbReference type="SUPFAM" id="SSF81383">
    <property type="entry name" value="F-box domain"/>
    <property type="match status" value="1"/>
</dbReference>
<accession>A0A550CI91</accession>
<dbReference type="Gene3D" id="1.20.1280.50">
    <property type="match status" value="1"/>
</dbReference>
<feature type="compositionally biased region" description="Polar residues" evidence="1">
    <location>
        <begin position="9"/>
        <end position="21"/>
    </location>
</feature>
<dbReference type="STRING" id="97359.A0A550CI91"/>
<proteinExistence type="predicted"/>
<gene>
    <name evidence="3" type="ORF">BD626DRAFT_491940</name>
</gene>
<name>A0A550CI91_9AGAR</name>
<dbReference type="OrthoDB" id="2322499at2759"/>
<evidence type="ECO:0000313" key="3">
    <source>
        <dbReference type="EMBL" id="TRM64474.1"/>
    </source>
</evidence>
<keyword evidence="4" id="KW-1185">Reference proteome</keyword>
<dbReference type="Pfam" id="PF00646">
    <property type="entry name" value="F-box"/>
    <property type="match status" value="1"/>
</dbReference>
<dbReference type="PROSITE" id="PS50181">
    <property type="entry name" value="FBOX"/>
    <property type="match status" value="1"/>
</dbReference>
<dbReference type="Proteomes" id="UP000320762">
    <property type="component" value="Unassembled WGS sequence"/>
</dbReference>
<sequence length="640" mass="72822">MPSKAIMQSFESTNSSTANDGDSATPVIEFFRELPLEILFQIFENVEPIDLLQFARTTKHLRGILMSKTVLNIWKRSLERLPGGENPPLHVVSAPELVNVVFGRVCHLCPNSDATIVWWAMRRRFCSPCTDLRKHFVPTSNCGPSSSLKYRHSYLLLLPILHTSPPNCQRYCVEQLERMDADFLAVQGRPEEDRDLFVKKQAACRQINSAGTLCEQWDMCVSRAHEREVRKIIEQRRKDIIDRLSALGWADEMALLPPMTFENHPLLNERKTLTDNEWECISGIFITTLEMYKAKRLAAARKASILRCQGIVRDVLRGYSRQLDLSKLVIPTLGEVLQVGPLRALLDDTPHNQELSRDDIERVFPRTAFETYIAEWRDARDAELLQIMDNGLPTGSVTRDCLYLATTLFRRRNANQWVSTCVAYPTILTAKGSFRRPLTDEERRNGQLIWAPEFIIFDEEGHARARDVVAFCGLNPDKATKADMDALDPWVHCTKCVPDDSKRLVLRWDEAIRHLSQDHGSHASLSDLRLLGEQDRVFARRSRLPIGIPCQLPTGRIRTQFSVAGDKSTLLPSYTCVHCDARMNNDLQDLWLHMITKHAIMQLSHEDFHPPADADTCGTRSNRGSACLIPASTERSWSAA</sequence>
<feature type="domain" description="F-box" evidence="2">
    <location>
        <begin position="28"/>
        <end position="77"/>
    </location>
</feature>